<accession>A0A4Q4SUY9</accession>
<feature type="region of interest" description="Disordered" evidence="4">
    <location>
        <begin position="1"/>
        <end position="76"/>
    </location>
</feature>
<dbReference type="InterPro" id="IPR010756">
    <property type="entry name" value="Tls1-like"/>
</dbReference>
<dbReference type="GO" id="GO:0005681">
    <property type="term" value="C:spliceosomal complex"/>
    <property type="evidence" value="ECO:0007669"/>
    <property type="project" value="TreeGrafter"/>
</dbReference>
<gene>
    <name evidence="5" type="ORF">DL764_010185</name>
</gene>
<evidence type="ECO:0000313" key="5">
    <source>
        <dbReference type="EMBL" id="RYO77711.1"/>
    </source>
</evidence>
<keyword evidence="3" id="KW-0539">Nucleus</keyword>
<reference evidence="5 6" key="1">
    <citation type="submission" date="2018-06" db="EMBL/GenBank/DDBJ databases">
        <title>Complete Genomes of Monosporascus.</title>
        <authorList>
            <person name="Robinson A.J."/>
            <person name="Natvig D.O."/>
        </authorList>
    </citation>
    <scope>NUCLEOTIDE SEQUENCE [LARGE SCALE GENOMIC DNA]</scope>
    <source>
        <strain evidence="5 6">CBS 110550</strain>
    </source>
</reference>
<feature type="compositionally biased region" description="Basic and acidic residues" evidence="4">
    <location>
        <begin position="427"/>
        <end position="444"/>
    </location>
</feature>
<comment type="similarity">
    <text evidence="2">Belongs to the TLS1 family.</text>
</comment>
<keyword evidence="6" id="KW-1185">Reference proteome</keyword>
<feature type="region of interest" description="Disordered" evidence="4">
    <location>
        <begin position="120"/>
        <end position="151"/>
    </location>
</feature>
<name>A0A4Q4SUY9_9PEZI</name>
<dbReference type="Proteomes" id="UP000293360">
    <property type="component" value="Unassembled WGS sequence"/>
</dbReference>
<evidence type="ECO:0000256" key="3">
    <source>
        <dbReference type="ARBA" id="ARBA00023242"/>
    </source>
</evidence>
<evidence type="ECO:0000256" key="1">
    <source>
        <dbReference type="ARBA" id="ARBA00004123"/>
    </source>
</evidence>
<evidence type="ECO:0000256" key="2">
    <source>
        <dbReference type="ARBA" id="ARBA00007643"/>
    </source>
</evidence>
<comment type="caution">
    <text evidence="5">The sequence shown here is derived from an EMBL/GenBank/DDBJ whole genome shotgun (WGS) entry which is preliminary data.</text>
</comment>
<feature type="compositionally biased region" description="Basic and acidic residues" evidence="4">
    <location>
        <begin position="292"/>
        <end position="308"/>
    </location>
</feature>
<feature type="compositionally biased region" description="Basic and acidic residues" evidence="4">
    <location>
        <begin position="367"/>
        <end position="380"/>
    </location>
</feature>
<dbReference type="GO" id="GO:0000398">
    <property type="term" value="P:mRNA splicing, via spliceosome"/>
    <property type="evidence" value="ECO:0007669"/>
    <property type="project" value="TreeGrafter"/>
</dbReference>
<proteinExistence type="inferred from homology"/>
<feature type="compositionally biased region" description="Polar residues" evidence="4">
    <location>
        <begin position="35"/>
        <end position="58"/>
    </location>
</feature>
<feature type="compositionally biased region" description="Gly residues" evidence="4">
    <location>
        <begin position="445"/>
        <end position="459"/>
    </location>
</feature>
<protein>
    <submittedName>
        <fullName evidence="5">Uncharacterized protein</fullName>
    </submittedName>
</protein>
<evidence type="ECO:0000313" key="6">
    <source>
        <dbReference type="Proteomes" id="UP000293360"/>
    </source>
</evidence>
<evidence type="ECO:0000256" key="4">
    <source>
        <dbReference type="SAM" id="MobiDB-lite"/>
    </source>
</evidence>
<dbReference type="Pfam" id="PF07052">
    <property type="entry name" value="Hep_59"/>
    <property type="match status" value="1"/>
</dbReference>
<feature type="region of interest" description="Disordered" evidence="4">
    <location>
        <begin position="174"/>
        <end position="459"/>
    </location>
</feature>
<feature type="compositionally biased region" description="Basic and acidic residues" evidence="4">
    <location>
        <begin position="315"/>
        <end position="337"/>
    </location>
</feature>
<dbReference type="PANTHER" id="PTHR13486">
    <property type="entry name" value="TELOMERE LENGTH AND SILENCING PROTEIN 1 TLS1 FAMILY MEMBER"/>
    <property type="match status" value="1"/>
</dbReference>
<feature type="compositionally biased region" description="Low complexity" evidence="4">
    <location>
        <begin position="200"/>
        <end position="225"/>
    </location>
</feature>
<feature type="compositionally biased region" description="Low complexity" evidence="4">
    <location>
        <begin position="347"/>
        <end position="365"/>
    </location>
</feature>
<comment type="subcellular location">
    <subcellularLocation>
        <location evidence="1">Nucleus</location>
    </subcellularLocation>
</comment>
<dbReference type="EMBL" id="QJNU01001269">
    <property type="protein sequence ID" value="RYO77711.1"/>
    <property type="molecule type" value="Genomic_DNA"/>
</dbReference>
<organism evidence="5 6">
    <name type="scientific">Monosporascus ibericus</name>
    <dbReference type="NCBI Taxonomy" id="155417"/>
    <lineage>
        <taxon>Eukaryota</taxon>
        <taxon>Fungi</taxon>
        <taxon>Dikarya</taxon>
        <taxon>Ascomycota</taxon>
        <taxon>Pezizomycotina</taxon>
        <taxon>Sordariomycetes</taxon>
        <taxon>Xylariomycetidae</taxon>
        <taxon>Xylariales</taxon>
        <taxon>Xylariales incertae sedis</taxon>
        <taxon>Monosporascus</taxon>
    </lineage>
</organism>
<feature type="compositionally biased region" description="Basic and acidic residues" evidence="4">
    <location>
        <begin position="263"/>
        <end position="275"/>
    </location>
</feature>
<dbReference type="PANTHER" id="PTHR13486:SF2">
    <property type="entry name" value="SPLICING FACTOR C9ORF78"/>
    <property type="match status" value="1"/>
</dbReference>
<sequence length="459" mass="49327">MDTETAPLPQVVFRGKKRKAYRQRAEAEDEPTPTPHASTTIASKSTRDNTPSVPQPLSASPDAAVQGGEGDASATTATAAAAAAATATAAVAKEEEEDEEVGLSVAEVLRLRNLRRSKLGGVKFSANDALTRGAGDAPAEEQQQEGMNDELSLMIREEESRVLERSRTTAAAIADAGKRFAPQTGLSGELINKHMRHSPAAATATQRDQSSSSSDNNQQQPPTNTKSTDYHQPGSSSSKLTATKPLERQPALQGELMEVDLGEEARSRNEAMTERARRRLLGEDVGDDYDGKEDARPTKARLGRDGKPWRPRNRRGSDAVKRDQIVEEILRENRLDVYDTPAPPPGTTATSTPAAGTGAEASGEGAADDRIAEEFRREFMEAMAQRQQQRRKKQQPPASSAAKPGAKKDEDVLRGPKLGGSRNARAAMRDLLLKEQEKEKEKGRLGGAGAGGARRGGRR</sequence>
<dbReference type="OrthoDB" id="5627at2759"/>
<dbReference type="AlphaFoldDB" id="A0A4Q4SUY9"/>
<feature type="compositionally biased region" description="Low complexity" evidence="4">
    <location>
        <begin position="395"/>
        <end position="404"/>
    </location>
</feature>